<sequence>MELHYARLWFSFALRDDVSDPYAFFVGRTEFEDAFRRALSCKRGDCQGCTALARCAFPATFGQQIAKDPEAVRRHQKPPLPFIFRFPVLPPLPNAGAACELTLTLVGSAVQHFAVYLAAVRFLIEARRGTVTAVQAESPGGARSVVAGQDHPELPLLGSLDPDMAGPLSTETLSLRFLTPLKLVQDGRLLKNYTFAHLARSLMRRISSLAYHYEGAEPDLDYRWLSRCSEDVRTLASDCRFVSWNGRPAGIVGVSRFQGDLEPFHLLLQLGVATHLGKGAPFGFGSYRLEH</sequence>
<protein>
    <submittedName>
        <fullName evidence="2">CRISPR system precrRNA processing endoribonuclease RAMP protein Cas6</fullName>
    </submittedName>
</protein>
<comment type="caution">
    <text evidence="2">The sequence shown here is derived from an EMBL/GenBank/DDBJ whole genome shotgun (WGS) entry which is preliminary data.</text>
</comment>
<dbReference type="AlphaFoldDB" id="A0A4V3NZ15"/>
<accession>A0A4V3NZ15</accession>
<reference evidence="2 3" key="1">
    <citation type="submission" date="2019-04" db="EMBL/GenBank/DDBJ databases">
        <title>Geobacter oryzae sp. nov., ferric-reducing bacteria isolated from paddy soil.</title>
        <authorList>
            <person name="Xu Z."/>
            <person name="Masuda Y."/>
            <person name="Itoh H."/>
            <person name="Senoo K."/>
        </authorList>
    </citation>
    <scope>NUCLEOTIDE SEQUENCE [LARGE SCALE GENOMIC DNA]</scope>
    <source>
        <strain evidence="2 3">Red111</strain>
    </source>
</reference>
<dbReference type="Pfam" id="PF10040">
    <property type="entry name" value="CRISPR_Cas6"/>
    <property type="match status" value="1"/>
</dbReference>
<evidence type="ECO:0000259" key="1">
    <source>
        <dbReference type="Pfam" id="PF10040"/>
    </source>
</evidence>
<dbReference type="RefSeq" id="WP_135873197.1">
    <property type="nucleotide sequence ID" value="NZ_SRSC01000007.1"/>
</dbReference>
<dbReference type="Proteomes" id="UP000306416">
    <property type="component" value="Unassembled WGS sequence"/>
</dbReference>
<evidence type="ECO:0000313" key="2">
    <source>
        <dbReference type="EMBL" id="TGU69952.1"/>
    </source>
</evidence>
<dbReference type="InterPro" id="IPR019267">
    <property type="entry name" value="CRISPR-assoc_Cas6_C"/>
</dbReference>
<proteinExistence type="predicted"/>
<dbReference type="EMBL" id="SRSC01000007">
    <property type="protein sequence ID" value="TGU69952.1"/>
    <property type="molecule type" value="Genomic_DNA"/>
</dbReference>
<evidence type="ECO:0000313" key="3">
    <source>
        <dbReference type="Proteomes" id="UP000306416"/>
    </source>
</evidence>
<gene>
    <name evidence="2" type="ORF">E4633_20395</name>
</gene>
<feature type="domain" description="CRISPR-associated protein Cas6 C-terminal" evidence="1">
    <location>
        <begin position="175"/>
        <end position="287"/>
    </location>
</feature>
<keyword evidence="3" id="KW-1185">Reference proteome</keyword>
<name>A0A4V3NZ15_9BACT</name>
<organism evidence="2 3">
    <name type="scientific">Geomonas terrae</name>
    <dbReference type="NCBI Taxonomy" id="2562681"/>
    <lineage>
        <taxon>Bacteria</taxon>
        <taxon>Pseudomonadati</taxon>
        <taxon>Thermodesulfobacteriota</taxon>
        <taxon>Desulfuromonadia</taxon>
        <taxon>Geobacterales</taxon>
        <taxon>Geobacteraceae</taxon>
        <taxon>Geomonas</taxon>
    </lineage>
</organism>
<dbReference type="Gene3D" id="3.30.70.1900">
    <property type="match status" value="1"/>
</dbReference>